<evidence type="ECO:0000313" key="3">
    <source>
        <dbReference type="Proteomes" id="UP001499984"/>
    </source>
</evidence>
<protein>
    <submittedName>
        <fullName evidence="2">DUF899 domain-containing protein</fullName>
    </submittedName>
</protein>
<reference evidence="3" key="1">
    <citation type="journal article" date="2019" name="Int. J. Syst. Evol. Microbiol.">
        <title>The Global Catalogue of Microorganisms (GCM) 10K type strain sequencing project: providing services to taxonomists for standard genome sequencing and annotation.</title>
        <authorList>
            <consortium name="The Broad Institute Genomics Platform"/>
            <consortium name="The Broad Institute Genome Sequencing Center for Infectious Disease"/>
            <person name="Wu L."/>
            <person name="Ma J."/>
        </authorList>
    </citation>
    <scope>NUCLEOTIDE SEQUENCE [LARGE SCALE GENOMIC DNA]</scope>
    <source>
        <strain evidence="3">JCM 16925</strain>
    </source>
</reference>
<dbReference type="Proteomes" id="UP001499984">
    <property type="component" value="Unassembled WGS sequence"/>
</dbReference>
<dbReference type="Pfam" id="PF05988">
    <property type="entry name" value="DUF899"/>
    <property type="match status" value="1"/>
</dbReference>
<keyword evidence="3" id="KW-1185">Reference proteome</keyword>
<feature type="coiled-coil region" evidence="1">
    <location>
        <begin position="42"/>
        <end position="72"/>
    </location>
</feature>
<comment type="caution">
    <text evidence="2">The sequence shown here is derived from an EMBL/GenBank/DDBJ whole genome shotgun (WGS) entry which is preliminary data.</text>
</comment>
<dbReference type="InterPro" id="IPR010296">
    <property type="entry name" value="DUF899_thioredox"/>
</dbReference>
<accession>A0ABP7VSH0</accession>
<proteinExistence type="predicted"/>
<dbReference type="InterPro" id="IPR036249">
    <property type="entry name" value="Thioredoxin-like_sf"/>
</dbReference>
<dbReference type="SUPFAM" id="SSF52833">
    <property type="entry name" value="Thioredoxin-like"/>
    <property type="match status" value="1"/>
</dbReference>
<evidence type="ECO:0000256" key="1">
    <source>
        <dbReference type="SAM" id="Coils"/>
    </source>
</evidence>
<keyword evidence="1" id="KW-0175">Coiled coil</keyword>
<dbReference type="EMBL" id="BAAAZY010000014">
    <property type="protein sequence ID" value="GAA4073398.1"/>
    <property type="molecule type" value="Genomic_DNA"/>
</dbReference>
<sequence>MCGAGGSGRKLEGRSLRLLVGRHLWEDREMTSMANLPDVVSREEWLAARKELLAEEKELTRARDRVNAQLRRLPMVRIEKAYTFEGPDGTVSLPDLFEGRPQLVMHHFMWTYDIDADGGEHPRDTGCPSCSSAADVIGGLRQLHARNTTLVAVSRAPYPKLAAYRARMGWTFPWYSSAGSDFNYDFHATVDERVAPVQVFHRTEAELAEAGMPWSERLRGDWPGVSAFLRVGDEVFHTYSTFGRGIEQFHYGIPYLDLTALGRQEEWEEPKGRAVPLGLQAGGPGLRLPDEYDV</sequence>
<organism evidence="2 3">
    <name type="scientific">Streptomyces shaanxiensis</name>
    <dbReference type="NCBI Taxonomy" id="653357"/>
    <lineage>
        <taxon>Bacteria</taxon>
        <taxon>Bacillati</taxon>
        <taxon>Actinomycetota</taxon>
        <taxon>Actinomycetes</taxon>
        <taxon>Kitasatosporales</taxon>
        <taxon>Streptomycetaceae</taxon>
        <taxon>Streptomyces</taxon>
    </lineage>
</organism>
<name>A0ABP7VSH0_9ACTN</name>
<evidence type="ECO:0000313" key="2">
    <source>
        <dbReference type="EMBL" id="GAA4073398.1"/>
    </source>
</evidence>
<gene>
    <name evidence="2" type="ORF">GCM10022233_58460</name>
</gene>